<proteinExistence type="predicted"/>
<dbReference type="Pfam" id="PF01548">
    <property type="entry name" value="DEDD_Tnp_IS110"/>
    <property type="match status" value="1"/>
</dbReference>
<feature type="domain" description="Transposase IS110-like N-terminal" evidence="1">
    <location>
        <begin position="15"/>
        <end position="94"/>
    </location>
</feature>
<dbReference type="Proteomes" id="UP001519273">
    <property type="component" value="Unassembled WGS sequence"/>
</dbReference>
<reference evidence="2 3" key="1">
    <citation type="submission" date="2021-03" db="EMBL/GenBank/DDBJ databases">
        <title>Genomic Encyclopedia of Type Strains, Phase IV (KMG-IV): sequencing the most valuable type-strain genomes for metagenomic binning, comparative biology and taxonomic classification.</title>
        <authorList>
            <person name="Goeker M."/>
        </authorList>
    </citation>
    <scope>NUCLEOTIDE SEQUENCE [LARGE SCALE GENOMIC DNA]</scope>
    <source>
        <strain evidence="2 3">DSM 23491</strain>
    </source>
</reference>
<accession>A0ABS4H0J9</accession>
<protein>
    <submittedName>
        <fullName evidence="2">Transposase</fullName>
    </submittedName>
</protein>
<dbReference type="InterPro" id="IPR002525">
    <property type="entry name" value="Transp_IS110-like_N"/>
</dbReference>
<name>A0ABS4H0J9_9BACL</name>
<evidence type="ECO:0000313" key="3">
    <source>
        <dbReference type="Proteomes" id="UP001519273"/>
    </source>
</evidence>
<evidence type="ECO:0000259" key="1">
    <source>
        <dbReference type="Pfam" id="PF01548"/>
    </source>
</evidence>
<gene>
    <name evidence="2" type="ORF">J2Z20_000872</name>
</gene>
<comment type="caution">
    <text evidence="2">The sequence shown here is derived from an EMBL/GenBank/DDBJ whole genome shotgun (WGS) entry which is preliminary data.</text>
</comment>
<sequence>MWVDVVKEQLKVIFVGVDLHKRHHTAVFMDFWNQKLGEIQFENKPAAFPELLAVVKKHLKRGMTAIYGLEDTGGYGRALAVFLKEHKQIVKEVESSVSEQSTQIASHCP</sequence>
<organism evidence="2 3">
    <name type="scientific">Paenibacillus sediminis</name>
    <dbReference type="NCBI Taxonomy" id="664909"/>
    <lineage>
        <taxon>Bacteria</taxon>
        <taxon>Bacillati</taxon>
        <taxon>Bacillota</taxon>
        <taxon>Bacilli</taxon>
        <taxon>Bacillales</taxon>
        <taxon>Paenibacillaceae</taxon>
        <taxon>Paenibacillus</taxon>
    </lineage>
</organism>
<evidence type="ECO:0000313" key="2">
    <source>
        <dbReference type="EMBL" id="MBP1936011.1"/>
    </source>
</evidence>
<keyword evidence="3" id="KW-1185">Reference proteome</keyword>
<dbReference type="EMBL" id="JAGGKP010000001">
    <property type="protein sequence ID" value="MBP1936011.1"/>
    <property type="molecule type" value="Genomic_DNA"/>
</dbReference>